<evidence type="ECO:0000313" key="6">
    <source>
        <dbReference type="EMBL" id="SNT67672.1"/>
    </source>
</evidence>
<dbReference type="InterPro" id="IPR000873">
    <property type="entry name" value="AMP-dep_synth/lig_dom"/>
</dbReference>
<sequence>MNAHKGDAVRRVLRRSRRSIFQAFLESARRKGGKTLAVIDGDGRKLTYRDIVRGAFAISGPIARRTTKGESVGVLLPTGAGILIAFLAILARGRTPAMLNFTAGARNLKAACNAAEVRRVVTARKFVELAGLEKLIAELSEAVEFIYLEDAKEALTRADKLRALAGPLLPKLLAADPHPDDTGVILFTSGTEGDPKGVVLTHANILANIQQITEHVEIEPTDVFFNPLPAFHCYGLTAGTLWPVMAGYPVVLHPSPLQTKIIPKRIFETSATIILATDTFLNQYMRASEEGGMSSLRIAVCGAERVKDETRQAAERRFSFEVLEGYGVTEASPVVAANQPGDIRAGAVGRLLPGIEARVEPVEGLAEGGRLFIRGPNVMKGYLTPDEPGVVKPLADGWHDTGDVVAFDENGYMSIRGRLKRFAKIGGEMISLAVVENCACAVWPDHLHGAVALPDERKGEQIVLVTAKAGADRGLLLAWARSHGVPELAVPKKIVCVADVPVLGTGKLDYATIQRMAEEGLAALEAAAAEPAPAPTRRELKEAQKRQRAEEKRAAREERAQSAAASDARSDAPDEDPLPKAAE</sequence>
<dbReference type="GO" id="GO:0031956">
    <property type="term" value="F:medium-chain fatty acid-CoA ligase activity"/>
    <property type="evidence" value="ECO:0007669"/>
    <property type="project" value="TreeGrafter"/>
</dbReference>
<dbReference type="PANTHER" id="PTHR43201:SF5">
    <property type="entry name" value="MEDIUM-CHAIN ACYL-COA LIGASE ACSF2, MITOCHONDRIAL"/>
    <property type="match status" value="1"/>
</dbReference>
<evidence type="ECO:0000256" key="1">
    <source>
        <dbReference type="ARBA" id="ARBA00006432"/>
    </source>
</evidence>
<feature type="region of interest" description="Disordered" evidence="3">
    <location>
        <begin position="528"/>
        <end position="583"/>
    </location>
</feature>
<keyword evidence="2 6" id="KW-0436">Ligase</keyword>
<dbReference type="Proteomes" id="UP000198346">
    <property type="component" value="Unassembled WGS sequence"/>
</dbReference>
<feature type="domain" description="AMP-dependent synthetase/ligase" evidence="5">
    <location>
        <begin position="26"/>
        <end position="383"/>
    </location>
</feature>
<dbReference type="GO" id="GO:0006631">
    <property type="term" value="P:fatty acid metabolic process"/>
    <property type="evidence" value="ECO:0007669"/>
    <property type="project" value="TreeGrafter"/>
</dbReference>
<proteinExistence type="inferred from homology"/>
<keyword evidence="4" id="KW-1133">Transmembrane helix</keyword>
<evidence type="ECO:0000256" key="2">
    <source>
        <dbReference type="ARBA" id="ARBA00022598"/>
    </source>
</evidence>
<dbReference type="PROSITE" id="PS00455">
    <property type="entry name" value="AMP_BINDING"/>
    <property type="match status" value="1"/>
</dbReference>
<dbReference type="OrthoDB" id="6187882at2"/>
<gene>
    <name evidence="6" type="ORF">SAMN06297382_0164</name>
</gene>
<feature type="transmembrane region" description="Helical" evidence="4">
    <location>
        <begin position="72"/>
        <end position="91"/>
    </location>
</feature>
<keyword evidence="6" id="KW-0012">Acyltransferase</keyword>
<comment type="similarity">
    <text evidence="1">Belongs to the ATP-dependent AMP-binding enzyme family.</text>
</comment>
<dbReference type="InterPro" id="IPR045851">
    <property type="entry name" value="AMP-bd_C_sf"/>
</dbReference>
<keyword evidence="4" id="KW-0812">Transmembrane</keyword>
<dbReference type="InterPro" id="IPR042099">
    <property type="entry name" value="ANL_N_sf"/>
</dbReference>
<evidence type="ECO:0000256" key="3">
    <source>
        <dbReference type="SAM" id="MobiDB-lite"/>
    </source>
</evidence>
<dbReference type="AlphaFoldDB" id="A0A239PIN2"/>
<dbReference type="RefSeq" id="WP_089410696.1">
    <property type="nucleotide sequence ID" value="NZ_FZQA01000001.1"/>
</dbReference>
<dbReference type="Gene3D" id="3.40.50.12780">
    <property type="entry name" value="N-terminal domain of ligase-like"/>
    <property type="match status" value="1"/>
</dbReference>
<accession>A0A239PIN2</accession>
<dbReference type="InterPro" id="IPR020845">
    <property type="entry name" value="AMP-binding_CS"/>
</dbReference>
<reference evidence="6 7" key="1">
    <citation type="submission" date="2017-07" db="EMBL/GenBank/DDBJ databases">
        <authorList>
            <person name="Sun Z.S."/>
            <person name="Albrecht U."/>
            <person name="Echele G."/>
            <person name="Lee C.C."/>
        </authorList>
    </citation>
    <scope>NUCLEOTIDE SEQUENCE [LARGE SCALE GENOMIC DNA]</scope>
    <source>
        <strain evidence="6 7">CGMCC 1.12710</strain>
    </source>
</reference>
<dbReference type="Pfam" id="PF00501">
    <property type="entry name" value="AMP-binding"/>
    <property type="match status" value="1"/>
</dbReference>
<dbReference type="GO" id="GO:0016746">
    <property type="term" value="F:acyltransferase activity"/>
    <property type="evidence" value="ECO:0007669"/>
    <property type="project" value="UniProtKB-KW"/>
</dbReference>
<keyword evidence="7" id="KW-1185">Reference proteome</keyword>
<dbReference type="SUPFAM" id="SSF56801">
    <property type="entry name" value="Acetyl-CoA synthetase-like"/>
    <property type="match status" value="1"/>
</dbReference>
<evidence type="ECO:0000313" key="7">
    <source>
        <dbReference type="Proteomes" id="UP000198346"/>
    </source>
</evidence>
<keyword evidence="4" id="KW-0472">Membrane</keyword>
<name>A0A239PIN2_9PROT</name>
<keyword evidence="6" id="KW-0808">Transferase</keyword>
<evidence type="ECO:0000259" key="5">
    <source>
        <dbReference type="Pfam" id="PF00501"/>
    </source>
</evidence>
<dbReference type="Gene3D" id="3.30.300.30">
    <property type="match status" value="1"/>
</dbReference>
<organism evidence="6 7">
    <name type="scientific">Amphiplicatus metriothermophilus</name>
    <dbReference type="NCBI Taxonomy" id="1519374"/>
    <lineage>
        <taxon>Bacteria</taxon>
        <taxon>Pseudomonadati</taxon>
        <taxon>Pseudomonadota</taxon>
        <taxon>Alphaproteobacteria</taxon>
        <taxon>Parvularculales</taxon>
        <taxon>Parvularculaceae</taxon>
        <taxon>Amphiplicatus</taxon>
    </lineage>
</organism>
<protein>
    <submittedName>
        <fullName evidence="6">Acyl-[acyl-carrier-protein]-phospholipid O-acyltransferase / long-chain-fatty-acid--[acyl-carrier-protein] ligase</fullName>
    </submittedName>
</protein>
<dbReference type="PANTHER" id="PTHR43201">
    <property type="entry name" value="ACYL-COA SYNTHETASE"/>
    <property type="match status" value="1"/>
</dbReference>
<evidence type="ECO:0000256" key="4">
    <source>
        <dbReference type="SAM" id="Phobius"/>
    </source>
</evidence>
<feature type="compositionally biased region" description="Basic and acidic residues" evidence="3">
    <location>
        <begin position="536"/>
        <end position="560"/>
    </location>
</feature>
<dbReference type="EMBL" id="FZQA01000001">
    <property type="protein sequence ID" value="SNT67672.1"/>
    <property type="molecule type" value="Genomic_DNA"/>
</dbReference>